<sequence>MEFSVTGSDQKVSTATNSVVIKDGNVTAAIPSIELARALFLHNVHLARTALRPNGLRGMATVVTAQGETVIRFHRLSDYPLKNLESKSACAHIRWLLINPDAKQSFNSIYQELLSDKSPSWKFRFSPPPLKGWRFRLLGSFDRDDPTLFYVEEIKRVNTPYFDYGPKVSIYHQTKRDLIPVGPKNGKRPNVNRSDPDPQLDLQATPGVNRKRDVVSEGGFRFICDADDDVKVLPGKEQSHVAPTVNNTGEPKPYITGVGHAVDGGSAQELDWAINRDDTDEPNTPKELQEVAPTDNFQVFERVIKKLMKLPDFLHHSTQCLAMPKPGNNSLVYKNKFTQEPRTYHCAYFNYLNNPLVIIEIDINDIKDTHKLGSRLFGFSKSGKEGLMYVMKACSEKGVHWDASVNQEHCSVVIEIKHPSRTKIVDGESILRTEGEYETAWVEALHRAVQRAVSSGT</sequence>
<dbReference type="EMBL" id="VTYN01000001">
    <property type="protein sequence ID" value="NOH46473.1"/>
    <property type="molecule type" value="Genomic_DNA"/>
</dbReference>
<comment type="caution">
    <text evidence="2">The sequence shown here is derived from an EMBL/GenBank/DDBJ whole genome shotgun (WGS) entry which is preliminary data.</text>
</comment>
<name>A0A7Y3Z4P4_9VIBR</name>
<protein>
    <recommendedName>
        <fullName evidence="4">TnsE C-terminal domain-containing protein</fullName>
    </recommendedName>
</protein>
<dbReference type="Proteomes" id="UP000572072">
    <property type="component" value="Unassembled WGS sequence"/>
</dbReference>
<gene>
    <name evidence="2" type="ORF">F0262_00145</name>
</gene>
<evidence type="ECO:0000313" key="3">
    <source>
        <dbReference type="Proteomes" id="UP000572072"/>
    </source>
</evidence>
<reference evidence="2 3" key="1">
    <citation type="submission" date="2019-08" db="EMBL/GenBank/DDBJ databases">
        <title>Draft genome sequencing and comparative genomics of hatchery-associated Vibrios.</title>
        <authorList>
            <person name="Kehlet-Delgado H."/>
            <person name="Mueller R.S."/>
        </authorList>
    </citation>
    <scope>NUCLEOTIDE SEQUENCE [LARGE SCALE GENOMIC DNA]</scope>
    <source>
        <strain evidence="2 3">00-78-3</strain>
    </source>
</reference>
<accession>A0A7Y3Z4P4</accession>
<evidence type="ECO:0000313" key="2">
    <source>
        <dbReference type="EMBL" id="NOH46473.1"/>
    </source>
</evidence>
<feature type="region of interest" description="Disordered" evidence="1">
    <location>
        <begin position="179"/>
        <end position="208"/>
    </location>
</feature>
<organism evidence="2 3">
    <name type="scientific">Vibrio rotiferianus</name>
    <dbReference type="NCBI Taxonomy" id="190895"/>
    <lineage>
        <taxon>Bacteria</taxon>
        <taxon>Pseudomonadati</taxon>
        <taxon>Pseudomonadota</taxon>
        <taxon>Gammaproteobacteria</taxon>
        <taxon>Vibrionales</taxon>
        <taxon>Vibrionaceae</taxon>
        <taxon>Vibrio</taxon>
    </lineage>
</organism>
<dbReference type="AlphaFoldDB" id="A0A7Y3Z4P4"/>
<evidence type="ECO:0000256" key="1">
    <source>
        <dbReference type="SAM" id="MobiDB-lite"/>
    </source>
</evidence>
<proteinExistence type="predicted"/>
<evidence type="ECO:0008006" key="4">
    <source>
        <dbReference type="Google" id="ProtNLM"/>
    </source>
</evidence>